<feature type="transmembrane region" description="Helical" evidence="1">
    <location>
        <begin position="164"/>
        <end position="185"/>
    </location>
</feature>
<dbReference type="EMBL" id="LN871598">
    <property type="protein sequence ID" value="SJK86367.1"/>
    <property type="molecule type" value="Genomic_DNA"/>
</dbReference>
<dbReference type="Proteomes" id="UP000002899">
    <property type="component" value="Chromosome III"/>
</dbReference>
<keyword evidence="3" id="KW-1185">Reference proteome</keyword>
<sequence length="231" mass="27363">MFPFDKISPYKQDTALRIFISTIVLLYSGVYLPLSTNLFSNQHLKFGLVFVNFAGQKIDSWKGSVNKICYQNDKTYNNYIDCNHAYLFYLLGAILTFIVVKTIIVNFANCVYIAIQPHPELNPRAYIILNRKCRRISLICIITCIILWSIYLMIIKWYKHELEFTVHIYVESLMLAIMYSIIILFDRDLEIVKIIIEMDRLRWEKSDVVNVNWAREDNFNYQFPTPQQLMN</sequence>
<keyword evidence="1" id="KW-1133">Transmembrane helix</keyword>
<organism evidence="2 3">
    <name type="scientific">Babesia microti (strain RI)</name>
    <dbReference type="NCBI Taxonomy" id="1133968"/>
    <lineage>
        <taxon>Eukaryota</taxon>
        <taxon>Sar</taxon>
        <taxon>Alveolata</taxon>
        <taxon>Apicomplexa</taxon>
        <taxon>Aconoidasida</taxon>
        <taxon>Piroplasmida</taxon>
        <taxon>Babesiidae</taxon>
        <taxon>Babesia</taxon>
    </lineage>
</organism>
<reference evidence="2 3" key="2">
    <citation type="journal article" date="2013" name="PLoS ONE">
        <title>Whole genome mapping and re-organization of the nuclear and mitochondrial genomes of Babesia microti isolates.</title>
        <authorList>
            <person name="Cornillot E."/>
            <person name="Dassouli A."/>
            <person name="Garg A."/>
            <person name="Pachikara N."/>
            <person name="Randazzo S."/>
            <person name="Depoix D."/>
            <person name="Carcy B."/>
            <person name="Delbecq S."/>
            <person name="Frutos R."/>
            <person name="Silva J.C."/>
            <person name="Sutton R."/>
            <person name="Krause P.J."/>
            <person name="Mamoun C.B."/>
        </authorList>
    </citation>
    <scope>NUCLEOTIDE SEQUENCE [LARGE SCALE GENOMIC DNA]</scope>
    <source>
        <strain evidence="2 3">RI</strain>
    </source>
</reference>
<accession>A0A1R4ABH7</accession>
<evidence type="ECO:0000256" key="1">
    <source>
        <dbReference type="SAM" id="Phobius"/>
    </source>
</evidence>
<keyword evidence="1" id="KW-0812">Transmembrane</keyword>
<reference evidence="2 3" key="3">
    <citation type="journal article" date="2016" name="Sci. Rep.">
        <title>Genome-wide diversity and gene expression profiling of Babesia microti isolates identify polymorphic genes that mediate host-pathogen interactions.</title>
        <authorList>
            <person name="Silva J.C."/>
            <person name="Cornillot E."/>
            <person name="McCracken C."/>
            <person name="Usmani-Brown S."/>
            <person name="Dwivedi A."/>
            <person name="Ifeonu O.O."/>
            <person name="Crabtree J."/>
            <person name="Gotia H.T."/>
            <person name="Virji A.Z."/>
            <person name="Reynes C."/>
            <person name="Colinge J."/>
            <person name="Kumar V."/>
            <person name="Lawres L."/>
            <person name="Pazzi J.E."/>
            <person name="Pablo J.V."/>
            <person name="Hung C."/>
            <person name="Brancato J."/>
            <person name="Kumari P."/>
            <person name="Orvis J."/>
            <person name="Tretina K."/>
            <person name="Chibucos M."/>
            <person name="Ott S."/>
            <person name="Sadzewicz L."/>
            <person name="Sengamalay N."/>
            <person name="Shetty A.C."/>
            <person name="Su Q."/>
            <person name="Tallon L."/>
            <person name="Fraser C.M."/>
            <person name="Frutos R."/>
            <person name="Molina D.M."/>
            <person name="Krause P.J."/>
            <person name="Ben Mamoun C."/>
        </authorList>
    </citation>
    <scope>NUCLEOTIDE SEQUENCE [LARGE SCALE GENOMIC DNA]</scope>
    <source>
        <strain evidence="2 3">RI</strain>
    </source>
</reference>
<protein>
    <submittedName>
        <fullName evidence="2">Uncharacterized protein</fullName>
    </submittedName>
</protein>
<gene>
    <name evidence="2" type="ORF">BMR1_03g01631</name>
</gene>
<dbReference type="KEGG" id="bmic:BMR1_03g01631"/>
<feature type="transmembrane region" description="Helical" evidence="1">
    <location>
        <begin position="86"/>
        <end position="115"/>
    </location>
</feature>
<evidence type="ECO:0000313" key="3">
    <source>
        <dbReference type="Proteomes" id="UP000002899"/>
    </source>
</evidence>
<feature type="transmembrane region" description="Helical" evidence="1">
    <location>
        <begin position="136"/>
        <end position="158"/>
    </location>
</feature>
<reference evidence="2 3" key="1">
    <citation type="journal article" date="2012" name="Nucleic Acids Res.">
        <title>Sequencing of the smallest Apicomplexan genome from the human pathogen Babesia microti.</title>
        <authorList>
            <person name="Cornillot E."/>
            <person name="Hadj-Kaddour K."/>
            <person name="Dassouli A."/>
            <person name="Noel B."/>
            <person name="Ranwez V."/>
            <person name="Vacherie B."/>
            <person name="Augagneur Y."/>
            <person name="Bres V."/>
            <person name="Duclos A."/>
            <person name="Randazzo S."/>
            <person name="Carcy B."/>
            <person name="Debierre-Grockiego F."/>
            <person name="Delbecq S."/>
            <person name="Moubri-Menage K."/>
            <person name="Shams-Eldin H."/>
            <person name="Usmani-Brown S."/>
            <person name="Bringaud F."/>
            <person name="Wincker P."/>
            <person name="Vivares C.P."/>
            <person name="Schwarz R.T."/>
            <person name="Schetters T.P."/>
            <person name="Krause P.J."/>
            <person name="Gorenflot A."/>
            <person name="Berry V."/>
            <person name="Barbe V."/>
            <person name="Ben Mamoun C."/>
        </authorList>
    </citation>
    <scope>NUCLEOTIDE SEQUENCE [LARGE SCALE GENOMIC DNA]</scope>
    <source>
        <strain evidence="2 3">RI</strain>
    </source>
</reference>
<dbReference type="AlphaFoldDB" id="A0A1R4ABH7"/>
<dbReference type="RefSeq" id="XP_021338530.1">
    <property type="nucleotide sequence ID" value="XM_021481953.1"/>
</dbReference>
<dbReference type="VEuPathDB" id="PiroplasmaDB:BMR1_03g01631"/>
<keyword evidence="1" id="KW-0472">Membrane</keyword>
<proteinExistence type="predicted"/>
<feature type="transmembrane region" description="Helical" evidence="1">
    <location>
        <begin position="15"/>
        <end position="34"/>
    </location>
</feature>
<dbReference type="GeneID" id="33043695"/>
<evidence type="ECO:0000313" key="2">
    <source>
        <dbReference type="EMBL" id="SJK86367.1"/>
    </source>
</evidence>
<name>A0A1R4ABH7_BABMR</name>